<sequence>MHSKMVCYYRRCHKVDSVSDLARPVSGLADQNAVRVKVRPLDSKPFKVLKTEFAFHLDHNIIQLSKRILSNPIRMVPKKSRDWRNRHSRTGFNRFCNWGIVNNPNECEFRLSRTAFLEFHISQHANYKYAKTVINLLRFMSMLYRNFTPKATDCPSSLNAYMEDAVKKEKMQVAETSESEAAFSECKEAA</sequence>
<keyword evidence="2" id="KW-1185">Reference proteome</keyword>
<name>A0A1B0BUK0_9MUSC</name>
<accession>A0A1B0BUK0</accession>
<reference evidence="1" key="2">
    <citation type="submission" date="2020-05" db="UniProtKB">
        <authorList>
            <consortium name="EnsemblMetazoa"/>
        </authorList>
    </citation>
    <scope>IDENTIFICATION</scope>
    <source>
        <strain evidence="1">IAEA</strain>
    </source>
</reference>
<dbReference type="SUPFAM" id="SSF56672">
    <property type="entry name" value="DNA/RNA polymerases"/>
    <property type="match status" value="1"/>
</dbReference>
<dbReference type="InterPro" id="IPR043502">
    <property type="entry name" value="DNA/RNA_pol_sf"/>
</dbReference>
<dbReference type="EnsemblMetazoa" id="GPPI040959-RA">
    <property type="protein sequence ID" value="GPPI040959-PA"/>
    <property type="gene ID" value="GPPI040959"/>
</dbReference>
<proteinExistence type="predicted"/>
<dbReference type="VEuPathDB" id="VectorBase:GPPI040959"/>
<dbReference type="AlphaFoldDB" id="A0A1B0BUK0"/>
<evidence type="ECO:0000313" key="2">
    <source>
        <dbReference type="Proteomes" id="UP000092460"/>
    </source>
</evidence>
<dbReference type="GO" id="GO:0071897">
    <property type="term" value="P:DNA biosynthetic process"/>
    <property type="evidence" value="ECO:0007669"/>
    <property type="project" value="UniProtKB-ARBA"/>
</dbReference>
<reference evidence="2" key="1">
    <citation type="submission" date="2015-01" db="EMBL/GenBank/DDBJ databases">
        <authorList>
            <person name="Aksoy S."/>
            <person name="Warren W."/>
            <person name="Wilson R.K."/>
        </authorList>
    </citation>
    <scope>NUCLEOTIDE SEQUENCE [LARGE SCALE GENOMIC DNA]</scope>
    <source>
        <strain evidence="2">IAEA</strain>
    </source>
</reference>
<evidence type="ECO:0000313" key="1">
    <source>
        <dbReference type="EnsemblMetazoa" id="GPPI040959-PA"/>
    </source>
</evidence>
<dbReference type="Proteomes" id="UP000092460">
    <property type="component" value="Unassembled WGS sequence"/>
</dbReference>
<organism evidence="1 2">
    <name type="scientific">Glossina palpalis gambiensis</name>
    <dbReference type="NCBI Taxonomy" id="67801"/>
    <lineage>
        <taxon>Eukaryota</taxon>
        <taxon>Metazoa</taxon>
        <taxon>Ecdysozoa</taxon>
        <taxon>Arthropoda</taxon>
        <taxon>Hexapoda</taxon>
        <taxon>Insecta</taxon>
        <taxon>Pterygota</taxon>
        <taxon>Neoptera</taxon>
        <taxon>Endopterygota</taxon>
        <taxon>Diptera</taxon>
        <taxon>Brachycera</taxon>
        <taxon>Muscomorpha</taxon>
        <taxon>Hippoboscoidea</taxon>
        <taxon>Glossinidae</taxon>
        <taxon>Glossina</taxon>
    </lineage>
</organism>
<protein>
    <submittedName>
        <fullName evidence="1">Uncharacterized protein</fullName>
    </submittedName>
</protein>
<dbReference type="EMBL" id="JXJN01020758">
    <property type="status" value="NOT_ANNOTATED_CDS"/>
    <property type="molecule type" value="Genomic_DNA"/>
</dbReference>
<dbReference type="Gene3D" id="3.10.10.10">
    <property type="entry name" value="HIV Type 1 Reverse Transcriptase, subunit A, domain 1"/>
    <property type="match status" value="1"/>
</dbReference>